<accession>A0A9B0TM17</accession>
<protein>
    <submittedName>
        <fullName evidence="2">Uncharacterized protein C7orf73-like</fullName>
    </submittedName>
</protein>
<evidence type="ECO:0000313" key="2">
    <source>
        <dbReference type="RefSeq" id="XP_006865003.1"/>
    </source>
</evidence>
<dbReference type="GeneID" id="102826514"/>
<proteinExistence type="predicted"/>
<sequence length="67" mass="7644">MSIASDLINIIEVKTYNALDLQQFFLEFTFGNIVGMYLAQNHNIPNLAKKLEEMKKDLNAKKKLPSS</sequence>
<dbReference type="RefSeq" id="XP_006865003.1">
    <property type="nucleotide sequence ID" value="XM_006864941.1"/>
</dbReference>
<keyword evidence="1" id="KW-1185">Reference proteome</keyword>
<name>A0A9B0TM17_CHRAS</name>
<dbReference type="AlphaFoldDB" id="A0A9B0TM17"/>
<dbReference type="Proteomes" id="UP000504623">
    <property type="component" value="Unplaced"/>
</dbReference>
<dbReference type="Pfam" id="PF15054">
    <property type="entry name" value="DUF4535"/>
    <property type="match status" value="1"/>
</dbReference>
<reference evidence="2" key="1">
    <citation type="submission" date="2025-08" db="UniProtKB">
        <authorList>
            <consortium name="RefSeq"/>
        </authorList>
    </citation>
    <scope>IDENTIFICATION</scope>
    <source>
        <tissue evidence="2">Spleen</tissue>
    </source>
</reference>
<gene>
    <name evidence="2" type="primary">LOC102826514</name>
</gene>
<dbReference type="OrthoDB" id="2012160at2759"/>
<dbReference type="InterPro" id="IPR027854">
    <property type="entry name" value="STMP1"/>
</dbReference>
<evidence type="ECO:0000313" key="1">
    <source>
        <dbReference type="Proteomes" id="UP000504623"/>
    </source>
</evidence>
<dbReference type="PANTHER" id="PTHR47709:SF2">
    <property type="entry name" value="SHORT TRANSMEMBRANE MITOCHONDRIAL PROTEIN 1"/>
    <property type="match status" value="1"/>
</dbReference>
<organism evidence="1 2">
    <name type="scientific">Chrysochloris asiatica</name>
    <name type="common">Cape golden mole</name>
    <dbReference type="NCBI Taxonomy" id="185453"/>
    <lineage>
        <taxon>Eukaryota</taxon>
        <taxon>Metazoa</taxon>
        <taxon>Chordata</taxon>
        <taxon>Craniata</taxon>
        <taxon>Vertebrata</taxon>
        <taxon>Euteleostomi</taxon>
        <taxon>Mammalia</taxon>
        <taxon>Eutheria</taxon>
        <taxon>Afrotheria</taxon>
        <taxon>Chrysochloridae</taxon>
        <taxon>Chrysochlorinae</taxon>
        <taxon>Chrysochloris</taxon>
    </lineage>
</organism>
<dbReference type="PANTHER" id="PTHR47709">
    <property type="entry name" value="SHORT TRANSMEMBRANE MITOCHONDRIAL PROTEIN 1"/>
    <property type="match status" value="1"/>
</dbReference>